<name>A0A835PBI9_VANPL</name>
<organism evidence="1 2">
    <name type="scientific">Vanilla planifolia</name>
    <name type="common">Vanilla</name>
    <dbReference type="NCBI Taxonomy" id="51239"/>
    <lineage>
        <taxon>Eukaryota</taxon>
        <taxon>Viridiplantae</taxon>
        <taxon>Streptophyta</taxon>
        <taxon>Embryophyta</taxon>
        <taxon>Tracheophyta</taxon>
        <taxon>Spermatophyta</taxon>
        <taxon>Magnoliopsida</taxon>
        <taxon>Liliopsida</taxon>
        <taxon>Asparagales</taxon>
        <taxon>Orchidaceae</taxon>
        <taxon>Vanilloideae</taxon>
        <taxon>Vanilleae</taxon>
        <taxon>Vanilla</taxon>
    </lineage>
</organism>
<dbReference type="Proteomes" id="UP000636800">
    <property type="component" value="Unassembled WGS sequence"/>
</dbReference>
<dbReference type="AlphaFoldDB" id="A0A835PBI9"/>
<evidence type="ECO:0000313" key="1">
    <source>
        <dbReference type="EMBL" id="KAG0448712.1"/>
    </source>
</evidence>
<evidence type="ECO:0000313" key="2">
    <source>
        <dbReference type="Proteomes" id="UP000636800"/>
    </source>
</evidence>
<reference evidence="1 2" key="1">
    <citation type="journal article" date="2020" name="Nat. Food">
        <title>A phased Vanilla planifolia genome enables genetic improvement of flavour and production.</title>
        <authorList>
            <person name="Hasing T."/>
            <person name="Tang H."/>
            <person name="Brym M."/>
            <person name="Khazi F."/>
            <person name="Huang T."/>
            <person name="Chambers A.H."/>
        </authorList>
    </citation>
    <scope>NUCLEOTIDE SEQUENCE [LARGE SCALE GENOMIC DNA]</scope>
    <source>
        <tissue evidence="1">Leaf</tissue>
    </source>
</reference>
<protein>
    <submittedName>
        <fullName evidence="1">Uncharacterized protein</fullName>
    </submittedName>
</protein>
<dbReference type="OrthoDB" id="2196187at2759"/>
<keyword evidence="2" id="KW-1185">Reference proteome</keyword>
<comment type="caution">
    <text evidence="1">The sequence shown here is derived from an EMBL/GenBank/DDBJ whole genome shotgun (WGS) entry which is preliminary data.</text>
</comment>
<dbReference type="EMBL" id="JADCNL010000285">
    <property type="protein sequence ID" value="KAG0448712.1"/>
    <property type="molecule type" value="Genomic_DNA"/>
</dbReference>
<sequence>MGGGSRYKAATSNMPTKAMVWLKVRLSLIWFERVLRGWASLRGTKVRLGPWWKKLQVTAQQWARLPLRCILIENSKTFRITEWGDINIPLRTGDIKSQFEAISEFMPVSMVILDEVVGDVDDSEFNKGGSTSQRSRWDKKAGIVCGREEPKRKAWDTLDSGDGHVGLADKIGRHEQVATAKWHGIGWSSTTYLKSRTTRIIIEVELDN</sequence>
<proteinExistence type="predicted"/>
<accession>A0A835PBI9</accession>
<gene>
    <name evidence="1" type="ORF">HPP92_027682</name>
</gene>